<feature type="domain" description="Glycosyl hydrolase family 31 C-terminal" evidence="4">
    <location>
        <begin position="1009"/>
        <end position="1095"/>
    </location>
</feature>
<dbReference type="EMBL" id="JFHU01000117">
    <property type="protein sequence ID" value="EXX88736.1"/>
    <property type="molecule type" value="Genomic_DNA"/>
</dbReference>
<evidence type="ECO:0000259" key="3">
    <source>
        <dbReference type="Pfam" id="PF13802"/>
    </source>
</evidence>
<dbReference type="GO" id="GO:0016757">
    <property type="term" value="F:glycosyltransferase activity"/>
    <property type="evidence" value="ECO:0007669"/>
    <property type="project" value="UniProtKB-ARBA"/>
</dbReference>
<dbReference type="RefSeq" id="WP_051587650.1">
    <property type="nucleotide sequence ID" value="NZ_KK082248.1"/>
</dbReference>
<organism evidence="6 7">
    <name type="scientific">Paenibacillus darwinianus</name>
    <dbReference type="NCBI Taxonomy" id="1380763"/>
    <lineage>
        <taxon>Bacteria</taxon>
        <taxon>Bacillati</taxon>
        <taxon>Bacillota</taxon>
        <taxon>Bacilli</taxon>
        <taxon>Bacillales</taxon>
        <taxon>Paenibacillaceae</taxon>
        <taxon>Paenibacillus</taxon>
    </lineage>
</organism>
<dbReference type="CDD" id="cd06597">
    <property type="entry name" value="GH31_transferase_CtsY"/>
    <property type="match status" value="1"/>
</dbReference>
<dbReference type="AlphaFoldDB" id="A0A9W5W759"/>
<evidence type="ECO:0000256" key="1">
    <source>
        <dbReference type="ARBA" id="ARBA00007806"/>
    </source>
</evidence>
<feature type="domain" description="Lmo2446-like N-terminal" evidence="5">
    <location>
        <begin position="301"/>
        <end position="372"/>
    </location>
</feature>
<reference evidence="6 7" key="1">
    <citation type="submission" date="2014-02" db="EMBL/GenBank/DDBJ databases">
        <title>Genome sequence of Paenibacillus darwinianus reveals adaptive mechanisms for survival in Antarctic soils.</title>
        <authorList>
            <person name="Dsouza M."/>
            <person name="Taylor M.W."/>
            <person name="Turner S.J."/>
            <person name="Aislabie J."/>
        </authorList>
    </citation>
    <scope>NUCLEOTIDE SEQUENCE [LARGE SCALE GENOMIC DNA]</scope>
    <source>
        <strain evidence="6 7">CE1</strain>
    </source>
</reference>
<dbReference type="GO" id="GO:0004553">
    <property type="term" value="F:hydrolase activity, hydrolyzing O-glycosyl compounds"/>
    <property type="evidence" value="ECO:0007669"/>
    <property type="project" value="InterPro"/>
</dbReference>
<dbReference type="CDD" id="cd14752">
    <property type="entry name" value="GH31_N"/>
    <property type="match status" value="1"/>
</dbReference>
<dbReference type="GO" id="GO:0005975">
    <property type="term" value="P:carbohydrate metabolic process"/>
    <property type="evidence" value="ECO:0007669"/>
    <property type="project" value="InterPro"/>
</dbReference>
<dbReference type="OrthoDB" id="176168at2"/>
<dbReference type="Gene3D" id="2.60.40.1760">
    <property type="entry name" value="glycosyl hydrolase (family 31)"/>
    <property type="match status" value="1"/>
</dbReference>
<dbReference type="GO" id="GO:0030246">
    <property type="term" value="F:carbohydrate binding"/>
    <property type="evidence" value="ECO:0007669"/>
    <property type="project" value="InterPro"/>
</dbReference>
<comment type="similarity">
    <text evidence="1">Belongs to the glycosyl hydrolase 31 family.</text>
</comment>
<comment type="caution">
    <text evidence="6">The sequence shown here is derived from an EMBL/GenBank/DDBJ whole genome shotgun (WGS) entry which is preliminary data.</text>
</comment>
<feature type="domain" description="Glycoside hydrolase family 31 TIM barrel" evidence="2">
    <location>
        <begin position="648"/>
        <end position="1000"/>
    </location>
</feature>
<protein>
    <submittedName>
        <fullName evidence="6">Glycosyl hydrolase family 31</fullName>
    </submittedName>
</protein>
<dbReference type="InterPro" id="IPR051816">
    <property type="entry name" value="Glycosyl_Hydrolase_31"/>
</dbReference>
<dbReference type="InterPro" id="IPR055242">
    <property type="entry name" value="Lmo2446-like_N"/>
</dbReference>
<sequence>MESLATLAQHRDNAFRCYALIKSGDGTAAYSLAAQLFAAEGKSVTDEAFALWAAGEYLNATKDNRLMQAIGTAVVKAVGRIESEWQTPQSHWLDSRRNGVFLTNLAIYYAGLSAIGPHAGDERTPQLTKSIRELLFARFIKDGRVVSELGDSAVHGDIAAAAIPFGLLGIEDRILIEALAVVEESLTDKGVRLSANDTFFGGCERTDVTCLLAWYYANKGEIGKSKSLLAHVERLYRQDGGIGLLDVSTAREPLLLKHWQSQAEEPDSGLSVILFELASASVRSGGGLLSGVAADTVDMLHMPRGYDDPYVTMPYERLPREPEAGDTVFVRLMTRPFHPSQRITVHVEVDGAAYPVPIPMQAETTPDGDKVWAACLGVFQAGQQVQYEFRLDGEHGVRQTEAYRFLVRQWLPVDRVQRMESTGEAITIRFADRSEFGERSAVLTLARHETGAVQLSFGTAPGGAAAGDGEAAEPEATEAVLALAGAKLAAIRKDGALKLVLRNEQGVLIESFGMEGKPFLEVLTDGSGTRHKVRFNWKSRTEHRWFGMGERYSHFDYSGQEVDQYVYNQYRDQGLKTYMPVPFAVSSGNYAIFLDTPLYSKFRFHTRLSDLVEIEADLAAAAQQLTAYLFADEPLSMLGQFAGIAGKPVLPPKWAFGPWMSSNNWDSQAEVMRQVELTKRYGIPATVLVLEQWSDEATFYIFNDAQYDVKDGSEAFHYEDFRFPEWGRWPDPKRMMDDLHADGLKVLLWQIPIHKFMYGVVHEQRDRDERTFLERGYCVHDANGEPFTLPYNWFKDCHIIDYTNPEAKQWWFDKRRYLAEELGVDGFKTDGGEFVFGHDLKFHDGSTGREMRNLYPNLYAGSYYDFVQQYAADGGVTFSRAGYTGAQQYPLHWAGDERSTFEAFRSSLIAGLTSSMSGIPFWGWDLGGFHGDIPTAELFVRSTQLAAFCPVMQYHAETKGEFNQDRTPWNIAERTGEPAVIELYKRYADIRMNLLPYIYGQAVRTSRTGVPLMRAMMLEYGDDSHCTEMTGQYMFGDRLLVAPVIEEGAYRKEVYFPEGSWLPLFGGEEIAGPRLAKVEAELAHIPVYVKRNGIIALNLGEDCRLGEHVGNRTDRYERLCFLVYVTDTAALRFEDDLGVTVSIKAERNGDGIRLKWYGNRSELTVFIVRGIAGAADVKAGERSFERVDNAAALRGGACCVRDGELLVAVEAAGGDIVIHS</sequence>
<dbReference type="InterPro" id="IPR017853">
    <property type="entry name" value="GH"/>
</dbReference>
<dbReference type="Gene3D" id="3.20.20.80">
    <property type="entry name" value="Glycosidases"/>
    <property type="match status" value="1"/>
</dbReference>
<dbReference type="InterPro" id="IPR048395">
    <property type="entry name" value="Glyco_hydro_31_C"/>
</dbReference>
<dbReference type="PANTHER" id="PTHR43863">
    <property type="entry name" value="HYDROLASE, PUTATIVE (AFU_ORTHOLOGUE AFUA_1G03140)-RELATED"/>
    <property type="match status" value="1"/>
</dbReference>
<evidence type="ECO:0000259" key="2">
    <source>
        <dbReference type="Pfam" id="PF01055"/>
    </source>
</evidence>
<dbReference type="SUPFAM" id="SSF51011">
    <property type="entry name" value="Glycosyl hydrolase domain"/>
    <property type="match status" value="1"/>
</dbReference>
<name>A0A9W5W759_9BACL</name>
<dbReference type="SUPFAM" id="SSF51445">
    <property type="entry name" value="(Trans)glycosidases"/>
    <property type="match status" value="1"/>
</dbReference>
<dbReference type="Pfam" id="PF21365">
    <property type="entry name" value="Glyco_hydro_31_3rd"/>
    <property type="match status" value="1"/>
</dbReference>
<keyword evidence="7" id="KW-1185">Reference proteome</keyword>
<dbReference type="InterPro" id="IPR013783">
    <property type="entry name" value="Ig-like_fold"/>
</dbReference>
<dbReference type="Pfam" id="PF22681">
    <property type="entry name" value="Lmo2446-like_N"/>
    <property type="match status" value="1"/>
</dbReference>
<dbReference type="InterPro" id="IPR011013">
    <property type="entry name" value="Gal_mutarotase_sf_dom"/>
</dbReference>
<evidence type="ECO:0000259" key="5">
    <source>
        <dbReference type="Pfam" id="PF22681"/>
    </source>
</evidence>
<dbReference type="InterPro" id="IPR008928">
    <property type="entry name" value="6-hairpin_glycosidase_sf"/>
</dbReference>
<evidence type="ECO:0000259" key="4">
    <source>
        <dbReference type="Pfam" id="PF21365"/>
    </source>
</evidence>
<proteinExistence type="inferred from homology"/>
<dbReference type="Proteomes" id="UP000053750">
    <property type="component" value="Unassembled WGS sequence"/>
</dbReference>
<dbReference type="Pfam" id="PF13802">
    <property type="entry name" value="Gal_mutarotas_2"/>
    <property type="match status" value="1"/>
</dbReference>
<accession>A0A9W5W759</accession>
<dbReference type="InterPro" id="IPR000322">
    <property type="entry name" value="Glyco_hydro_31_TIM"/>
</dbReference>
<dbReference type="SUPFAM" id="SSF74650">
    <property type="entry name" value="Galactose mutarotase-like"/>
    <property type="match status" value="1"/>
</dbReference>
<gene>
    <name evidence="6" type="ORF">BG53_01350</name>
</gene>
<dbReference type="Pfam" id="PF01055">
    <property type="entry name" value="Glyco_hydro_31_2nd"/>
    <property type="match status" value="1"/>
</dbReference>
<dbReference type="Gene3D" id="2.60.40.1180">
    <property type="entry name" value="Golgi alpha-mannosidase II"/>
    <property type="match status" value="2"/>
</dbReference>
<keyword evidence="6" id="KW-0378">Hydrolase</keyword>
<dbReference type="SUPFAM" id="SSF48208">
    <property type="entry name" value="Six-hairpin glycosidases"/>
    <property type="match status" value="1"/>
</dbReference>
<dbReference type="InterPro" id="IPR013780">
    <property type="entry name" value="Glyco_hydro_b"/>
</dbReference>
<dbReference type="PANTHER" id="PTHR43863:SF2">
    <property type="entry name" value="MALTASE-GLUCOAMYLASE"/>
    <property type="match status" value="1"/>
</dbReference>
<evidence type="ECO:0000313" key="7">
    <source>
        <dbReference type="Proteomes" id="UP000053750"/>
    </source>
</evidence>
<feature type="domain" description="Glycoside hydrolase family 31 N-terminal" evidence="3">
    <location>
        <begin position="491"/>
        <end position="601"/>
    </location>
</feature>
<dbReference type="Gene3D" id="2.60.40.10">
    <property type="entry name" value="Immunoglobulins"/>
    <property type="match status" value="1"/>
</dbReference>
<dbReference type="InterPro" id="IPR025887">
    <property type="entry name" value="Glyco_hydro_31_N_dom"/>
</dbReference>
<evidence type="ECO:0000313" key="6">
    <source>
        <dbReference type="EMBL" id="EXX88736.1"/>
    </source>
</evidence>